<organism evidence="1 2">
    <name type="scientific">Umezawaea tangerina</name>
    <dbReference type="NCBI Taxonomy" id="84725"/>
    <lineage>
        <taxon>Bacteria</taxon>
        <taxon>Bacillati</taxon>
        <taxon>Actinomycetota</taxon>
        <taxon>Actinomycetes</taxon>
        <taxon>Pseudonocardiales</taxon>
        <taxon>Pseudonocardiaceae</taxon>
        <taxon>Umezawaea</taxon>
    </lineage>
</organism>
<gene>
    <name evidence="1" type="ORF">CLV43_109231</name>
</gene>
<accession>A0A2T0SX58</accession>
<comment type="caution">
    <text evidence="1">The sequence shown here is derived from an EMBL/GenBank/DDBJ whole genome shotgun (WGS) entry which is preliminary data.</text>
</comment>
<name>A0A2T0SX58_9PSEU</name>
<evidence type="ECO:0000313" key="1">
    <source>
        <dbReference type="EMBL" id="PRY38011.1"/>
    </source>
</evidence>
<dbReference type="EMBL" id="PVTF01000009">
    <property type="protein sequence ID" value="PRY38011.1"/>
    <property type="molecule type" value="Genomic_DNA"/>
</dbReference>
<dbReference type="Proteomes" id="UP000239494">
    <property type="component" value="Unassembled WGS sequence"/>
</dbReference>
<keyword evidence="2" id="KW-1185">Reference proteome</keyword>
<reference evidence="1 2" key="1">
    <citation type="submission" date="2018-03" db="EMBL/GenBank/DDBJ databases">
        <title>Genomic Encyclopedia of Archaeal and Bacterial Type Strains, Phase II (KMG-II): from individual species to whole genera.</title>
        <authorList>
            <person name="Goeker M."/>
        </authorList>
    </citation>
    <scope>NUCLEOTIDE SEQUENCE [LARGE SCALE GENOMIC DNA]</scope>
    <source>
        <strain evidence="1 2">DSM 44720</strain>
    </source>
</reference>
<sequence>MNRRLVECLLAALGVGALVLVVGLLRPVEYQGRVGLLAEPAAAVQDTGSTAQYGEVVSLALPALVELSRSPSVLQSAAGGSGYSAVDLAKHVSVELVPASGLARLSVRAGSADQAGATASAIARSLVDAGLLAPVGKLRILDERPDVVQVAPDRLLSTGLALAAAVMAGVAMAVVRQLLTSRGHDAVRKALTAAGTRHPVLTANADDPELADRLAVLCRASGRPARVVAAAPDLVERAEELSDRLVLLTHPARVLVPDHGDQPEPPVGDAVVAVTHRGSGDDLTAAVGVLPASAVLVAVVLA</sequence>
<dbReference type="RefSeq" id="WP_106190993.1">
    <property type="nucleotide sequence ID" value="NZ_PVTF01000009.1"/>
</dbReference>
<proteinExistence type="predicted"/>
<protein>
    <submittedName>
        <fullName evidence="1">Capsular polysaccharide biosynthesis protein</fullName>
    </submittedName>
</protein>
<evidence type="ECO:0000313" key="2">
    <source>
        <dbReference type="Proteomes" id="UP000239494"/>
    </source>
</evidence>
<dbReference type="AlphaFoldDB" id="A0A2T0SX58"/>
<dbReference type="OrthoDB" id="3689922at2"/>